<comment type="caution">
    <text evidence="1">The sequence shown here is derived from an EMBL/GenBank/DDBJ whole genome shotgun (WGS) entry which is preliminary data.</text>
</comment>
<dbReference type="Proteomes" id="UP000321638">
    <property type="component" value="Unassembled WGS sequence"/>
</dbReference>
<evidence type="ECO:0000313" key="1">
    <source>
        <dbReference type="EMBL" id="TXL77586.1"/>
    </source>
</evidence>
<organism evidence="1 2">
    <name type="scientific">Vineibacter terrae</name>
    <dbReference type="NCBI Taxonomy" id="2586908"/>
    <lineage>
        <taxon>Bacteria</taxon>
        <taxon>Pseudomonadati</taxon>
        <taxon>Pseudomonadota</taxon>
        <taxon>Alphaproteobacteria</taxon>
        <taxon>Hyphomicrobiales</taxon>
        <taxon>Vineibacter</taxon>
    </lineage>
</organism>
<evidence type="ECO:0000313" key="2">
    <source>
        <dbReference type="Proteomes" id="UP000321638"/>
    </source>
</evidence>
<proteinExistence type="predicted"/>
<dbReference type="EMBL" id="VDUZ01000008">
    <property type="protein sequence ID" value="TXL77586.1"/>
    <property type="molecule type" value="Genomic_DNA"/>
</dbReference>
<dbReference type="AlphaFoldDB" id="A0A5C8PQW3"/>
<gene>
    <name evidence="1" type="ORF">FHP25_09145</name>
</gene>
<sequence>MGASLSPHCVGGEGIQRRIDMPRTLGIAVIGQAPRPDIAALFAAQAPAGTRVVMRGCLDGLSDAEIDALPPTGGADTLYTRLPGGRDARISKQAVVARAPETLARLRADGADALVFNCTGAFPPMAGDASVLFPSRVLAGLAAGLLPQGRLALLVPLPEQAVKLKEKWQRPGIEIAAEALVPSGDDAAVEAAAVRLKAQRPDLVAMDCMSYTPQTKAVVKRVLGVPTLLAITATGRVLRELLD</sequence>
<keyword evidence="2" id="KW-1185">Reference proteome</keyword>
<protein>
    <submittedName>
        <fullName evidence="1">AroM family protein</fullName>
    </submittedName>
</protein>
<dbReference type="OrthoDB" id="9798683at2"/>
<accession>A0A5C8PQW3</accession>
<reference evidence="1 2" key="1">
    <citation type="submission" date="2019-06" db="EMBL/GenBank/DDBJ databases">
        <title>New taxonomy in bacterial strain CC-CFT640, isolated from vineyard.</title>
        <authorList>
            <person name="Lin S.-Y."/>
            <person name="Tsai C.-F."/>
            <person name="Young C.-C."/>
        </authorList>
    </citation>
    <scope>NUCLEOTIDE SEQUENCE [LARGE SCALE GENOMIC DNA]</scope>
    <source>
        <strain evidence="1 2">CC-CFT640</strain>
    </source>
</reference>
<dbReference type="Pfam" id="PF07302">
    <property type="entry name" value="AroM"/>
    <property type="match status" value="1"/>
</dbReference>
<dbReference type="InterPro" id="IPR010843">
    <property type="entry name" value="Uncharacterised_AroM"/>
</dbReference>
<name>A0A5C8PQW3_9HYPH</name>